<evidence type="ECO:0000256" key="3">
    <source>
        <dbReference type="ARBA" id="ARBA00005155"/>
    </source>
</evidence>
<dbReference type="UniPathway" id="UPA00782"/>
<evidence type="ECO:0000256" key="5">
    <source>
        <dbReference type="ARBA" id="ARBA00021702"/>
    </source>
</evidence>
<evidence type="ECO:0000256" key="10">
    <source>
        <dbReference type="ARBA" id="ARBA00023014"/>
    </source>
</evidence>
<evidence type="ECO:0000256" key="4">
    <source>
        <dbReference type="ARBA" id="ARBA00006804"/>
    </source>
</evidence>
<dbReference type="GO" id="GO:0051539">
    <property type="term" value="F:4 iron, 4 sulfur cluster binding"/>
    <property type="evidence" value="ECO:0007669"/>
    <property type="project" value="UniProtKB-KW"/>
</dbReference>
<dbReference type="SFLD" id="SFLDG01067">
    <property type="entry name" value="SPASM/twitch_domain_containing"/>
    <property type="match status" value="1"/>
</dbReference>
<dbReference type="STRING" id="118168.MC7420_2972"/>
<evidence type="ECO:0000256" key="2">
    <source>
        <dbReference type="ARBA" id="ARBA00003522"/>
    </source>
</evidence>
<dbReference type="eggNOG" id="COG0535">
    <property type="taxonomic scope" value="Bacteria"/>
</dbReference>
<evidence type="ECO:0000259" key="15">
    <source>
        <dbReference type="PROSITE" id="PS51918"/>
    </source>
</evidence>
<dbReference type="InterPro" id="IPR005980">
    <property type="entry name" value="Nase_CF_NifB"/>
</dbReference>
<keyword evidence="9" id="KW-0408">Iron</keyword>
<proteinExistence type="inferred from homology"/>
<comment type="function">
    <text evidence="2">Involved in the biosynthesis of the iron-molybdenum cofactor (FeMo-co or M-cluster) found in the dinitrogenase enzyme of the nitrogenase complex in nitrogen-fixing microorganisms. NifB catalyzes the crucial step of radical SAM-dependent carbide insertion that occurs concomitant with the insertion of a 9th sulfur and the rearrangement/coupling of two [4Fe-4S] clusters into a [8Fe-9S-C] cluster, the precursor to the M-cluster.</text>
</comment>
<dbReference type="InterPro" id="IPR036105">
    <property type="entry name" value="DiNase_FeMo-co_biosyn_sf"/>
</dbReference>
<evidence type="ECO:0000313" key="17">
    <source>
        <dbReference type="Proteomes" id="UP000003835"/>
    </source>
</evidence>
<comment type="pathway">
    <text evidence="3">Cofactor biosynthesis; Fe-Mo cofactor biosynthesis.</text>
</comment>
<evidence type="ECO:0000256" key="12">
    <source>
        <dbReference type="ARBA" id="ARBA00023239"/>
    </source>
</evidence>
<dbReference type="PANTHER" id="PTHR43787:SF13">
    <property type="entry name" value="FEMO COFACTOR BIOSYNTHESIS PROTEIN NIFB"/>
    <property type="match status" value="1"/>
</dbReference>
<protein>
    <recommendedName>
        <fullName evidence="5">FeMo cofactor biosynthesis protein NifB</fullName>
    </recommendedName>
    <alternativeName>
        <fullName evidence="14">Nitrogenase cofactor maturase NifB</fullName>
    </alternativeName>
    <alternativeName>
        <fullName evidence="13">Radical SAM assemblase NifB</fullName>
    </alternativeName>
</protein>
<dbReference type="Pfam" id="PF04055">
    <property type="entry name" value="Radical_SAM"/>
    <property type="match status" value="1"/>
</dbReference>
<keyword evidence="11" id="KW-0535">Nitrogen fixation</keyword>
<dbReference type="NCBIfam" id="TIGR01290">
    <property type="entry name" value="nifB"/>
    <property type="match status" value="1"/>
</dbReference>
<keyword evidence="8" id="KW-0479">Metal-binding</keyword>
<dbReference type="CDD" id="cd01335">
    <property type="entry name" value="Radical_SAM"/>
    <property type="match status" value="1"/>
</dbReference>
<dbReference type="GO" id="GO:0046872">
    <property type="term" value="F:metal ion binding"/>
    <property type="evidence" value="ECO:0007669"/>
    <property type="project" value="UniProtKB-KW"/>
</dbReference>
<dbReference type="OrthoDB" id="9764725at2"/>
<dbReference type="RefSeq" id="WP_006098909.1">
    <property type="nucleotide sequence ID" value="NZ_DS989843.1"/>
</dbReference>
<dbReference type="SFLD" id="SFLDS00029">
    <property type="entry name" value="Radical_SAM"/>
    <property type="match status" value="1"/>
</dbReference>
<sequence length="427" mass="46825">MTATINLENHPCFNVKVKGQFGRVHLPVAPKCNIQCNYCNRKYDCVNESRPGVTSTILSPAQAAVYMEKVLEKEPRISVAGIAGPGDPFANPEETLGTMRLLREKFPDLILCLATNGLNLKPEYIDEIAEIGVSHVTVTINAIDPEITRKVYRWVRHEKSVYQGLKGAKLLLERQLEAVKGLKAAGITVKINCIVMPGINDHHVVEVAKAMAELGADLFNAMAMYPTAETPFEGLTEPDAIMMAKIRKECEEYLPQMRHCTRCRADAVGLLGADQSEEFHGCLIACSKKVIPIEEKERPYVAVATVEGILVNQHLGQVDQFQIWQKTDQGFTLVEERLAPDRGSGFERWQKVANMLKDCRAILASSIGDNPKEILTKCGVLPVEMSGFIETGLQAVYEGSDLSKLKGKRQVAAGKVGECTGSGLGCG</sequence>
<keyword evidence="17" id="KW-1185">Reference proteome</keyword>
<comment type="cofactor">
    <cofactor evidence="1">
        <name>[4Fe-4S] cluster</name>
        <dbReference type="ChEBI" id="CHEBI:49883"/>
    </cofactor>
</comment>
<dbReference type="PROSITE" id="PS51918">
    <property type="entry name" value="RADICAL_SAM"/>
    <property type="match status" value="1"/>
</dbReference>
<keyword evidence="7" id="KW-0949">S-adenosyl-L-methionine</keyword>
<dbReference type="InterPro" id="IPR003731">
    <property type="entry name" value="Di-Nase_FeMo-co_biosynth"/>
</dbReference>
<dbReference type="InterPro" id="IPR006638">
    <property type="entry name" value="Elp3/MiaA/NifB-like_rSAM"/>
</dbReference>
<keyword evidence="6" id="KW-0004">4Fe-4S</keyword>
<dbReference type="SFLD" id="SFLDG01068">
    <property type="entry name" value="FeMo_cofactor_biosynthesis_pro"/>
    <property type="match status" value="1"/>
</dbReference>
<dbReference type="Gene3D" id="3.20.20.70">
    <property type="entry name" value="Aldolase class I"/>
    <property type="match status" value="1"/>
</dbReference>
<dbReference type="InterPro" id="IPR000385">
    <property type="entry name" value="MoaA_NifB_PqqE_Fe-S-bd_CS"/>
</dbReference>
<evidence type="ECO:0000256" key="7">
    <source>
        <dbReference type="ARBA" id="ARBA00022691"/>
    </source>
</evidence>
<dbReference type="InterPro" id="IPR013785">
    <property type="entry name" value="Aldolase_TIM"/>
</dbReference>
<keyword evidence="12" id="KW-0456">Lyase</keyword>
<organism evidence="16 17">
    <name type="scientific">Coleofasciculus chthonoplastes PCC 7420</name>
    <dbReference type="NCBI Taxonomy" id="118168"/>
    <lineage>
        <taxon>Bacteria</taxon>
        <taxon>Bacillati</taxon>
        <taxon>Cyanobacteriota</taxon>
        <taxon>Cyanophyceae</taxon>
        <taxon>Coleofasciculales</taxon>
        <taxon>Coleofasciculaceae</taxon>
        <taxon>Coleofasciculus</taxon>
    </lineage>
</organism>
<dbReference type="SUPFAM" id="SSF53146">
    <property type="entry name" value="Nitrogenase accessory factor-like"/>
    <property type="match status" value="1"/>
</dbReference>
<comment type="similarity">
    <text evidence="4">Belongs to the radical SAM superfamily. NifB family.</text>
</comment>
<dbReference type="Gene3D" id="3.30.420.130">
    <property type="entry name" value="Dinitrogenase iron-molybdenum cofactor biosynthesis domain"/>
    <property type="match status" value="1"/>
</dbReference>
<dbReference type="Pfam" id="PF02579">
    <property type="entry name" value="Nitro_FeMo-Co"/>
    <property type="match status" value="1"/>
</dbReference>
<dbReference type="EMBL" id="DS989843">
    <property type="protein sequence ID" value="EDX77648.1"/>
    <property type="molecule type" value="Genomic_DNA"/>
</dbReference>
<dbReference type="GO" id="GO:0016829">
    <property type="term" value="F:lyase activity"/>
    <property type="evidence" value="ECO:0007669"/>
    <property type="project" value="UniProtKB-KW"/>
</dbReference>
<dbReference type="PANTHER" id="PTHR43787">
    <property type="entry name" value="FEMO COFACTOR BIOSYNTHESIS PROTEIN NIFB-RELATED"/>
    <property type="match status" value="1"/>
</dbReference>
<reference evidence="16 17" key="1">
    <citation type="submission" date="2008-07" db="EMBL/GenBank/DDBJ databases">
        <authorList>
            <person name="Tandeau de Marsac N."/>
            <person name="Ferriera S."/>
            <person name="Johnson J."/>
            <person name="Kravitz S."/>
            <person name="Beeson K."/>
            <person name="Sutton G."/>
            <person name="Rogers Y.-H."/>
            <person name="Friedman R."/>
            <person name="Frazier M."/>
            <person name="Venter J.C."/>
        </authorList>
    </citation>
    <scope>NUCLEOTIDE SEQUENCE [LARGE SCALE GENOMIC DNA]</scope>
    <source>
        <strain evidence="16 17">PCC 7420</strain>
    </source>
</reference>
<evidence type="ECO:0000256" key="1">
    <source>
        <dbReference type="ARBA" id="ARBA00001966"/>
    </source>
</evidence>
<name>B4VJN9_9CYAN</name>
<evidence type="ECO:0000313" key="16">
    <source>
        <dbReference type="EMBL" id="EDX77648.1"/>
    </source>
</evidence>
<evidence type="ECO:0000256" key="8">
    <source>
        <dbReference type="ARBA" id="ARBA00022723"/>
    </source>
</evidence>
<dbReference type="PROSITE" id="PS01305">
    <property type="entry name" value="MOAA_NIFB_PQQE"/>
    <property type="match status" value="1"/>
</dbReference>
<dbReference type="SFLD" id="SFLDF00281">
    <property type="entry name" value="FeMo_cofactor_biosynthesis_pro"/>
    <property type="match status" value="1"/>
</dbReference>
<evidence type="ECO:0000256" key="14">
    <source>
        <dbReference type="ARBA" id="ARBA00032102"/>
    </source>
</evidence>
<dbReference type="InterPro" id="IPR007197">
    <property type="entry name" value="rSAM"/>
</dbReference>
<keyword evidence="10" id="KW-0411">Iron-sulfur</keyword>
<dbReference type="AlphaFoldDB" id="B4VJN9"/>
<dbReference type="SMART" id="SM00729">
    <property type="entry name" value="Elp3"/>
    <property type="match status" value="1"/>
</dbReference>
<evidence type="ECO:0000256" key="13">
    <source>
        <dbReference type="ARBA" id="ARBA00030926"/>
    </source>
</evidence>
<evidence type="ECO:0000256" key="11">
    <source>
        <dbReference type="ARBA" id="ARBA00023231"/>
    </source>
</evidence>
<dbReference type="HOGENOM" id="CLU_027639_0_0_3"/>
<dbReference type="GO" id="GO:0032324">
    <property type="term" value="P:molybdopterin cofactor biosynthetic process"/>
    <property type="evidence" value="ECO:0007669"/>
    <property type="project" value="UniProtKB-ARBA"/>
</dbReference>
<dbReference type="Proteomes" id="UP000003835">
    <property type="component" value="Unassembled WGS sequence"/>
</dbReference>
<evidence type="ECO:0000256" key="6">
    <source>
        <dbReference type="ARBA" id="ARBA00022485"/>
    </source>
</evidence>
<feature type="domain" description="Radical SAM core" evidence="15">
    <location>
        <begin position="18"/>
        <end position="264"/>
    </location>
</feature>
<dbReference type="SUPFAM" id="SSF102114">
    <property type="entry name" value="Radical SAM enzymes"/>
    <property type="match status" value="1"/>
</dbReference>
<accession>B4VJN9</accession>
<gene>
    <name evidence="16" type="ORF">MC7420_2972</name>
</gene>
<dbReference type="InterPro" id="IPR058240">
    <property type="entry name" value="rSAM_sf"/>
</dbReference>
<evidence type="ECO:0000256" key="9">
    <source>
        <dbReference type="ARBA" id="ARBA00023004"/>
    </source>
</evidence>